<dbReference type="Proteomes" id="UP000007798">
    <property type="component" value="Unassembled WGS sequence"/>
</dbReference>
<keyword evidence="3" id="KW-0862">Zinc</keyword>
<dbReference type="Gene3D" id="6.20.210.20">
    <property type="entry name" value="THAP domain"/>
    <property type="match status" value="1"/>
</dbReference>
<organism evidence="7 8">
    <name type="scientific">Drosophila willistoni</name>
    <name type="common">Fruit fly</name>
    <dbReference type="NCBI Taxonomy" id="7260"/>
    <lineage>
        <taxon>Eukaryota</taxon>
        <taxon>Metazoa</taxon>
        <taxon>Ecdysozoa</taxon>
        <taxon>Arthropoda</taxon>
        <taxon>Hexapoda</taxon>
        <taxon>Insecta</taxon>
        <taxon>Pterygota</taxon>
        <taxon>Neoptera</taxon>
        <taxon>Endopterygota</taxon>
        <taxon>Diptera</taxon>
        <taxon>Brachycera</taxon>
        <taxon>Muscomorpha</taxon>
        <taxon>Ephydroidea</taxon>
        <taxon>Drosophilidae</taxon>
        <taxon>Drosophila</taxon>
        <taxon>Sophophora</taxon>
    </lineage>
</organism>
<dbReference type="GO" id="GO:0003677">
    <property type="term" value="F:DNA binding"/>
    <property type="evidence" value="ECO:0007669"/>
    <property type="project" value="UniProtKB-UniRule"/>
</dbReference>
<dbReference type="Pfam" id="PF05485">
    <property type="entry name" value="THAP"/>
    <property type="match status" value="1"/>
</dbReference>
<dbReference type="PROSITE" id="PS50950">
    <property type="entry name" value="ZF_THAP"/>
    <property type="match status" value="1"/>
</dbReference>
<dbReference type="InterPro" id="IPR006612">
    <property type="entry name" value="THAP_Znf"/>
</dbReference>
<evidence type="ECO:0000256" key="4">
    <source>
        <dbReference type="ARBA" id="ARBA00023125"/>
    </source>
</evidence>
<dbReference type="OrthoDB" id="8948150at2759"/>
<name>B4N9B7_DROWI</name>
<dbReference type="FunCoup" id="B4N9B7">
    <property type="interactions" value="5"/>
</dbReference>
<reference evidence="7 8" key="1">
    <citation type="journal article" date="2007" name="Nature">
        <title>Evolution of genes and genomes on the Drosophila phylogeny.</title>
        <authorList>
            <consortium name="Drosophila 12 Genomes Consortium"/>
            <person name="Clark A.G."/>
            <person name="Eisen M.B."/>
            <person name="Smith D.R."/>
            <person name="Bergman C.M."/>
            <person name="Oliver B."/>
            <person name="Markow T.A."/>
            <person name="Kaufman T.C."/>
            <person name="Kellis M."/>
            <person name="Gelbart W."/>
            <person name="Iyer V.N."/>
            <person name="Pollard D.A."/>
            <person name="Sackton T.B."/>
            <person name="Larracuente A.M."/>
            <person name="Singh N.D."/>
            <person name="Abad J.P."/>
            <person name="Abt D.N."/>
            <person name="Adryan B."/>
            <person name="Aguade M."/>
            <person name="Akashi H."/>
            <person name="Anderson W.W."/>
            <person name="Aquadro C.F."/>
            <person name="Ardell D.H."/>
            <person name="Arguello R."/>
            <person name="Artieri C.G."/>
            <person name="Barbash D.A."/>
            <person name="Barker D."/>
            <person name="Barsanti P."/>
            <person name="Batterham P."/>
            <person name="Batzoglou S."/>
            <person name="Begun D."/>
            <person name="Bhutkar A."/>
            <person name="Blanco E."/>
            <person name="Bosak S.A."/>
            <person name="Bradley R.K."/>
            <person name="Brand A.D."/>
            <person name="Brent M.R."/>
            <person name="Brooks A.N."/>
            <person name="Brown R.H."/>
            <person name="Butlin R.K."/>
            <person name="Caggese C."/>
            <person name="Calvi B.R."/>
            <person name="Bernardo de Carvalho A."/>
            <person name="Caspi A."/>
            <person name="Castrezana S."/>
            <person name="Celniker S.E."/>
            <person name="Chang J.L."/>
            <person name="Chapple C."/>
            <person name="Chatterji S."/>
            <person name="Chinwalla A."/>
            <person name="Civetta A."/>
            <person name="Clifton S.W."/>
            <person name="Comeron J.M."/>
            <person name="Costello J.C."/>
            <person name="Coyne J.A."/>
            <person name="Daub J."/>
            <person name="David R.G."/>
            <person name="Delcher A.L."/>
            <person name="Delehaunty K."/>
            <person name="Do C.B."/>
            <person name="Ebling H."/>
            <person name="Edwards K."/>
            <person name="Eickbush T."/>
            <person name="Evans J.D."/>
            <person name="Filipski A."/>
            <person name="Findeiss S."/>
            <person name="Freyhult E."/>
            <person name="Fulton L."/>
            <person name="Fulton R."/>
            <person name="Garcia A.C."/>
            <person name="Gardiner A."/>
            <person name="Garfield D.A."/>
            <person name="Garvin B.E."/>
            <person name="Gibson G."/>
            <person name="Gilbert D."/>
            <person name="Gnerre S."/>
            <person name="Godfrey J."/>
            <person name="Good R."/>
            <person name="Gotea V."/>
            <person name="Gravely B."/>
            <person name="Greenberg A.J."/>
            <person name="Griffiths-Jones S."/>
            <person name="Gross S."/>
            <person name="Guigo R."/>
            <person name="Gustafson E.A."/>
            <person name="Haerty W."/>
            <person name="Hahn M.W."/>
            <person name="Halligan D.L."/>
            <person name="Halpern A.L."/>
            <person name="Halter G.M."/>
            <person name="Han M.V."/>
            <person name="Heger A."/>
            <person name="Hillier L."/>
            <person name="Hinrichs A.S."/>
            <person name="Holmes I."/>
            <person name="Hoskins R.A."/>
            <person name="Hubisz M.J."/>
            <person name="Hultmark D."/>
            <person name="Huntley M.A."/>
            <person name="Jaffe D.B."/>
            <person name="Jagadeeshan S."/>
            <person name="Jeck W.R."/>
            <person name="Johnson J."/>
            <person name="Jones C.D."/>
            <person name="Jordan W.C."/>
            <person name="Karpen G.H."/>
            <person name="Kataoka E."/>
            <person name="Keightley P.D."/>
            <person name="Kheradpour P."/>
            <person name="Kirkness E.F."/>
            <person name="Koerich L.B."/>
            <person name="Kristiansen K."/>
            <person name="Kudrna D."/>
            <person name="Kulathinal R.J."/>
            <person name="Kumar S."/>
            <person name="Kwok R."/>
            <person name="Lander E."/>
            <person name="Langley C.H."/>
            <person name="Lapoint R."/>
            <person name="Lazzaro B.P."/>
            <person name="Lee S.J."/>
            <person name="Levesque L."/>
            <person name="Li R."/>
            <person name="Lin C.F."/>
            <person name="Lin M.F."/>
            <person name="Lindblad-Toh K."/>
            <person name="Llopart A."/>
            <person name="Long M."/>
            <person name="Low L."/>
            <person name="Lozovsky E."/>
            <person name="Lu J."/>
            <person name="Luo M."/>
            <person name="Machado C.A."/>
            <person name="Makalowski W."/>
            <person name="Marzo M."/>
            <person name="Matsuda M."/>
            <person name="Matzkin L."/>
            <person name="McAllister B."/>
            <person name="McBride C.S."/>
            <person name="McKernan B."/>
            <person name="McKernan K."/>
            <person name="Mendez-Lago M."/>
            <person name="Minx P."/>
            <person name="Mollenhauer M.U."/>
            <person name="Montooth K."/>
            <person name="Mount S.M."/>
            <person name="Mu X."/>
            <person name="Myers E."/>
            <person name="Negre B."/>
            <person name="Newfeld S."/>
            <person name="Nielsen R."/>
            <person name="Noor M.A."/>
            <person name="O'Grady P."/>
            <person name="Pachter L."/>
            <person name="Papaceit M."/>
            <person name="Parisi M.J."/>
            <person name="Parisi M."/>
            <person name="Parts L."/>
            <person name="Pedersen J.S."/>
            <person name="Pesole G."/>
            <person name="Phillippy A.M."/>
            <person name="Ponting C.P."/>
            <person name="Pop M."/>
            <person name="Porcelli D."/>
            <person name="Powell J.R."/>
            <person name="Prohaska S."/>
            <person name="Pruitt K."/>
            <person name="Puig M."/>
            <person name="Quesneville H."/>
            <person name="Ram K.R."/>
            <person name="Rand D."/>
            <person name="Rasmussen M.D."/>
            <person name="Reed L.K."/>
            <person name="Reenan R."/>
            <person name="Reily A."/>
            <person name="Remington K.A."/>
            <person name="Rieger T.T."/>
            <person name="Ritchie M.G."/>
            <person name="Robin C."/>
            <person name="Rogers Y.H."/>
            <person name="Rohde C."/>
            <person name="Rozas J."/>
            <person name="Rubenfield M.J."/>
            <person name="Ruiz A."/>
            <person name="Russo S."/>
            <person name="Salzberg S.L."/>
            <person name="Sanchez-Gracia A."/>
            <person name="Saranga D.J."/>
            <person name="Sato H."/>
            <person name="Schaeffer S.W."/>
            <person name="Schatz M.C."/>
            <person name="Schlenke T."/>
            <person name="Schwartz R."/>
            <person name="Segarra C."/>
            <person name="Singh R.S."/>
            <person name="Sirot L."/>
            <person name="Sirota M."/>
            <person name="Sisneros N.B."/>
            <person name="Smith C.D."/>
            <person name="Smith T.F."/>
            <person name="Spieth J."/>
            <person name="Stage D.E."/>
            <person name="Stark A."/>
            <person name="Stephan W."/>
            <person name="Strausberg R.L."/>
            <person name="Strempel S."/>
            <person name="Sturgill D."/>
            <person name="Sutton G."/>
            <person name="Sutton G.G."/>
            <person name="Tao W."/>
            <person name="Teichmann S."/>
            <person name="Tobari Y.N."/>
            <person name="Tomimura Y."/>
            <person name="Tsolas J.M."/>
            <person name="Valente V.L."/>
            <person name="Venter E."/>
            <person name="Venter J.C."/>
            <person name="Vicario S."/>
            <person name="Vieira F.G."/>
            <person name="Vilella A.J."/>
            <person name="Villasante A."/>
            <person name="Walenz B."/>
            <person name="Wang J."/>
            <person name="Wasserman M."/>
            <person name="Watts T."/>
            <person name="Wilson D."/>
            <person name="Wilson R.K."/>
            <person name="Wing R.A."/>
            <person name="Wolfner M.F."/>
            <person name="Wong A."/>
            <person name="Wong G.K."/>
            <person name="Wu C.I."/>
            <person name="Wu G."/>
            <person name="Yamamoto D."/>
            <person name="Yang H.P."/>
            <person name="Yang S.P."/>
            <person name="Yorke J.A."/>
            <person name="Yoshida K."/>
            <person name="Zdobnov E."/>
            <person name="Zhang P."/>
            <person name="Zhang Y."/>
            <person name="Zimin A.V."/>
            <person name="Baldwin J."/>
            <person name="Abdouelleil A."/>
            <person name="Abdulkadir J."/>
            <person name="Abebe A."/>
            <person name="Abera B."/>
            <person name="Abreu J."/>
            <person name="Acer S.C."/>
            <person name="Aftuck L."/>
            <person name="Alexander A."/>
            <person name="An P."/>
            <person name="Anderson E."/>
            <person name="Anderson S."/>
            <person name="Arachi H."/>
            <person name="Azer M."/>
            <person name="Bachantsang P."/>
            <person name="Barry A."/>
            <person name="Bayul T."/>
            <person name="Berlin A."/>
            <person name="Bessette D."/>
            <person name="Bloom T."/>
            <person name="Blye J."/>
            <person name="Boguslavskiy L."/>
            <person name="Bonnet C."/>
            <person name="Boukhgalter B."/>
            <person name="Bourzgui I."/>
            <person name="Brown A."/>
            <person name="Cahill P."/>
            <person name="Channer S."/>
            <person name="Cheshatsang Y."/>
            <person name="Chuda L."/>
            <person name="Citroen M."/>
            <person name="Collymore A."/>
            <person name="Cooke P."/>
            <person name="Costello M."/>
            <person name="D'Aco K."/>
            <person name="Daza R."/>
            <person name="De Haan G."/>
            <person name="DeGray S."/>
            <person name="DeMaso C."/>
            <person name="Dhargay N."/>
            <person name="Dooley K."/>
            <person name="Dooley E."/>
            <person name="Doricent M."/>
            <person name="Dorje P."/>
            <person name="Dorjee K."/>
            <person name="Dupes A."/>
            <person name="Elong R."/>
            <person name="Falk J."/>
            <person name="Farina A."/>
            <person name="Faro S."/>
            <person name="Ferguson D."/>
            <person name="Fisher S."/>
            <person name="Foley C.D."/>
            <person name="Franke A."/>
            <person name="Friedrich D."/>
            <person name="Gadbois L."/>
            <person name="Gearin G."/>
            <person name="Gearin C.R."/>
            <person name="Giannoukos G."/>
            <person name="Goode T."/>
            <person name="Graham J."/>
            <person name="Grandbois E."/>
            <person name="Grewal S."/>
            <person name="Gyaltsen K."/>
            <person name="Hafez N."/>
            <person name="Hagos B."/>
            <person name="Hall J."/>
            <person name="Henson C."/>
            <person name="Hollinger A."/>
            <person name="Honan T."/>
            <person name="Huard M.D."/>
            <person name="Hughes L."/>
            <person name="Hurhula B."/>
            <person name="Husby M.E."/>
            <person name="Kamat A."/>
            <person name="Kanga B."/>
            <person name="Kashin S."/>
            <person name="Khazanovich D."/>
            <person name="Kisner P."/>
            <person name="Lance K."/>
            <person name="Lara M."/>
            <person name="Lee W."/>
            <person name="Lennon N."/>
            <person name="Letendre F."/>
            <person name="LeVine R."/>
            <person name="Lipovsky A."/>
            <person name="Liu X."/>
            <person name="Liu J."/>
            <person name="Liu S."/>
            <person name="Lokyitsang T."/>
            <person name="Lokyitsang Y."/>
            <person name="Lubonja R."/>
            <person name="Lui A."/>
            <person name="MacDonald P."/>
            <person name="Magnisalis V."/>
            <person name="Maru K."/>
            <person name="Matthews C."/>
            <person name="McCusker W."/>
            <person name="McDonough S."/>
            <person name="Mehta T."/>
            <person name="Meldrim J."/>
            <person name="Meneus L."/>
            <person name="Mihai O."/>
            <person name="Mihalev A."/>
            <person name="Mihova T."/>
            <person name="Mittelman R."/>
            <person name="Mlenga V."/>
            <person name="Montmayeur A."/>
            <person name="Mulrain L."/>
            <person name="Navidi A."/>
            <person name="Naylor J."/>
            <person name="Negash T."/>
            <person name="Nguyen T."/>
            <person name="Nguyen N."/>
            <person name="Nicol R."/>
            <person name="Norbu C."/>
            <person name="Norbu N."/>
            <person name="Novod N."/>
            <person name="O'Neill B."/>
            <person name="Osman S."/>
            <person name="Markiewicz E."/>
            <person name="Oyono O.L."/>
            <person name="Patti C."/>
            <person name="Phunkhang P."/>
            <person name="Pierre F."/>
            <person name="Priest M."/>
            <person name="Raghuraman S."/>
            <person name="Rege F."/>
            <person name="Reyes R."/>
            <person name="Rise C."/>
            <person name="Rogov P."/>
            <person name="Ross K."/>
            <person name="Ryan E."/>
            <person name="Settipalli S."/>
            <person name="Shea T."/>
            <person name="Sherpa N."/>
            <person name="Shi L."/>
            <person name="Shih D."/>
            <person name="Sparrow T."/>
            <person name="Spaulding J."/>
            <person name="Stalker J."/>
            <person name="Stange-Thomann N."/>
            <person name="Stavropoulos S."/>
            <person name="Stone C."/>
            <person name="Strader C."/>
            <person name="Tesfaye S."/>
            <person name="Thomson T."/>
            <person name="Thoulutsang Y."/>
            <person name="Thoulutsang D."/>
            <person name="Topham K."/>
            <person name="Topping I."/>
            <person name="Tsamla T."/>
            <person name="Vassiliev H."/>
            <person name="Vo A."/>
            <person name="Wangchuk T."/>
            <person name="Wangdi T."/>
            <person name="Weiand M."/>
            <person name="Wilkinson J."/>
            <person name="Wilson A."/>
            <person name="Yadav S."/>
            <person name="Young G."/>
            <person name="Yu Q."/>
            <person name="Zembek L."/>
            <person name="Zhong D."/>
            <person name="Zimmer A."/>
            <person name="Zwirko Z."/>
            <person name="Jaffe D.B."/>
            <person name="Alvarez P."/>
            <person name="Brockman W."/>
            <person name="Butler J."/>
            <person name="Chin C."/>
            <person name="Gnerre S."/>
            <person name="Grabherr M."/>
            <person name="Kleber M."/>
            <person name="Mauceli E."/>
            <person name="MacCallum I."/>
        </authorList>
    </citation>
    <scope>NUCLEOTIDE SEQUENCE [LARGE SCALE GENOMIC DNA]</scope>
    <source>
        <strain evidence="8">Tucson 14030-0811.24</strain>
    </source>
</reference>
<dbReference type="KEGG" id="dwi:6647630"/>
<keyword evidence="1" id="KW-0479">Metal-binding</keyword>
<evidence type="ECO:0000256" key="1">
    <source>
        <dbReference type="ARBA" id="ARBA00022723"/>
    </source>
</evidence>
<dbReference type="PhylomeDB" id="B4N9B7"/>
<keyword evidence="8" id="KW-1185">Reference proteome</keyword>
<dbReference type="InParanoid" id="B4N9B7"/>
<proteinExistence type="predicted"/>
<dbReference type="AlphaFoldDB" id="B4N9B7"/>
<protein>
    <recommendedName>
        <fullName evidence="6">THAP-type domain-containing protein</fullName>
    </recommendedName>
</protein>
<evidence type="ECO:0000259" key="6">
    <source>
        <dbReference type="PROSITE" id="PS50950"/>
    </source>
</evidence>
<accession>B4N9B7</accession>
<dbReference type="EMBL" id="CH964232">
    <property type="protein sequence ID" value="EDW80550.1"/>
    <property type="molecule type" value="Genomic_DNA"/>
</dbReference>
<keyword evidence="2 5" id="KW-0863">Zinc-finger</keyword>
<evidence type="ECO:0000313" key="7">
    <source>
        <dbReference type="EMBL" id="EDW80550.1"/>
    </source>
</evidence>
<evidence type="ECO:0000256" key="2">
    <source>
        <dbReference type="ARBA" id="ARBA00022771"/>
    </source>
</evidence>
<dbReference type="HOGENOM" id="CLU_1225921_0_0_1"/>
<dbReference type="OMA" id="EQYVQMS"/>
<dbReference type="GO" id="GO:0008270">
    <property type="term" value="F:zinc ion binding"/>
    <property type="evidence" value="ECO:0007669"/>
    <property type="project" value="UniProtKB-KW"/>
</dbReference>
<dbReference type="SUPFAM" id="SSF57716">
    <property type="entry name" value="Glucocorticoid receptor-like (DNA-binding domain)"/>
    <property type="match status" value="1"/>
</dbReference>
<dbReference type="SMART" id="SM00980">
    <property type="entry name" value="THAP"/>
    <property type="match status" value="1"/>
</dbReference>
<evidence type="ECO:0000313" key="8">
    <source>
        <dbReference type="Proteomes" id="UP000007798"/>
    </source>
</evidence>
<keyword evidence="4 5" id="KW-0238">DNA-binding</keyword>
<gene>
    <name evidence="7" type="primary">Dwil\GK11594</name>
    <name evidence="7" type="ORF">Dwil_GK11594</name>
</gene>
<dbReference type="eggNOG" id="ENOG502T6Q1">
    <property type="taxonomic scope" value="Eukaryota"/>
</dbReference>
<feature type="domain" description="THAP-type" evidence="6">
    <location>
        <begin position="1"/>
        <end position="84"/>
    </location>
</feature>
<evidence type="ECO:0000256" key="5">
    <source>
        <dbReference type="PROSITE-ProRule" id="PRU00309"/>
    </source>
</evidence>
<evidence type="ECO:0000256" key="3">
    <source>
        <dbReference type="ARBA" id="ARBA00022833"/>
    </source>
</evidence>
<dbReference type="InterPro" id="IPR038441">
    <property type="entry name" value="THAP_Znf_sf"/>
</dbReference>
<sequence>MVTRMCAYKDCDNYYNIHDKTRRNVTLFAFPKQPDRAKLWRELAAVHPKSSEQLFMCSKHFDPKYIAKSNTRSKLVGEAVPYAYKSNTSVQTTRNYEEESFKEIEVETTTSPSQESYYINMAGSDEDEININTVESSTTNVNFESAEYELVEPESLYDNEIKVSLVSPSRKRLRTNSQSEPAAVIQVPLLPSPATEARTSNTPAQNAQTVEDSTLVDVNEVSTFNFKGEQYVQMSLEYYLREKREMHRLLTSYKKALKNIKTQFTGLDV</sequence>
<dbReference type="SMART" id="SM00692">
    <property type="entry name" value="DM3"/>
    <property type="match status" value="1"/>
</dbReference>